<feature type="region of interest" description="Disordered" evidence="1">
    <location>
        <begin position="1"/>
        <end position="97"/>
    </location>
</feature>
<proteinExistence type="predicted"/>
<dbReference type="Proteomes" id="UP000654918">
    <property type="component" value="Unassembled WGS sequence"/>
</dbReference>
<keyword evidence="3" id="KW-1185">Reference proteome</keyword>
<evidence type="ECO:0000313" key="2">
    <source>
        <dbReference type="EMBL" id="KAF6832472.1"/>
    </source>
</evidence>
<gene>
    <name evidence="2" type="ORF">CPLU01_06155</name>
</gene>
<name>A0A8H6NG94_9PEZI</name>
<evidence type="ECO:0000313" key="3">
    <source>
        <dbReference type="Proteomes" id="UP000654918"/>
    </source>
</evidence>
<accession>A0A8H6NG94</accession>
<protein>
    <submittedName>
        <fullName evidence="2">Uncharacterized protein</fullName>
    </submittedName>
</protein>
<sequence length="97" mass="10067">MPPSKALDLPFGKPIRKRSQSSAARAGVPPPSHGEPCGSPGTDVPGQSGKTGSGRLRTATGDLERVPALSHSARGPITDDGGERSWLASHEGDDEWK</sequence>
<organism evidence="2 3">
    <name type="scientific">Colletotrichum plurivorum</name>
    <dbReference type="NCBI Taxonomy" id="2175906"/>
    <lineage>
        <taxon>Eukaryota</taxon>
        <taxon>Fungi</taxon>
        <taxon>Dikarya</taxon>
        <taxon>Ascomycota</taxon>
        <taxon>Pezizomycotina</taxon>
        <taxon>Sordariomycetes</taxon>
        <taxon>Hypocreomycetidae</taxon>
        <taxon>Glomerellales</taxon>
        <taxon>Glomerellaceae</taxon>
        <taxon>Colletotrichum</taxon>
        <taxon>Colletotrichum orchidearum species complex</taxon>
    </lineage>
</organism>
<dbReference type="EMBL" id="WIGO01000069">
    <property type="protein sequence ID" value="KAF6832472.1"/>
    <property type="molecule type" value="Genomic_DNA"/>
</dbReference>
<comment type="caution">
    <text evidence="2">The sequence shown here is derived from an EMBL/GenBank/DDBJ whole genome shotgun (WGS) entry which is preliminary data.</text>
</comment>
<dbReference type="AlphaFoldDB" id="A0A8H6NG94"/>
<evidence type="ECO:0000256" key="1">
    <source>
        <dbReference type="SAM" id="MobiDB-lite"/>
    </source>
</evidence>
<reference evidence="2" key="1">
    <citation type="journal article" date="2020" name="Phytopathology">
        <title>Genome Sequence Resources of Colletotrichum truncatum, C. plurivorum, C. musicola, and C. sojae: Four Species Pathogenic to Soybean (Glycine max).</title>
        <authorList>
            <person name="Rogerio F."/>
            <person name="Boufleur T.R."/>
            <person name="Ciampi-Guillardi M."/>
            <person name="Sukno S.A."/>
            <person name="Thon M.R."/>
            <person name="Massola Junior N.S."/>
            <person name="Baroncelli R."/>
        </authorList>
    </citation>
    <scope>NUCLEOTIDE SEQUENCE</scope>
    <source>
        <strain evidence="2">LFN00145</strain>
    </source>
</reference>